<dbReference type="NCBIfam" id="TIGR04336">
    <property type="entry name" value="AmmeMemoSam_B"/>
    <property type="match status" value="1"/>
</dbReference>
<comment type="caution">
    <text evidence="4">The sequence shown here is derived from an EMBL/GenBank/DDBJ whole genome shotgun (WGS) entry which is preliminary data.</text>
</comment>
<evidence type="ECO:0000313" key="5">
    <source>
        <dbReference type="Proteomes" id="UP000748308"/>
    </source>
</evidence>
<dbReference type="PANTHER" id="PTHR11060:SF0">
    <property type="entry name" value="PROTEIN MEMO1"/>
    <property type="match status" value="1"/>
</dbReference>
<dbReference type="InterPro" id="IPR002733">
    <property type="entry name" value="AMMECR1_domain"/>
</dbReference>
<dbReference type="NCBIfam" id="TIGR04335">
    <property type="entry name" value="AmmeMemoSam_A"/>
    <property type="match status" value="1"/>
</dbReference>
<dbReference type="Gene3D" id="3.40.830.10">
    <property type="entry name" value="LigB-like"/>
    <property type="match status" value="1"/>
</dbReference>
<feature type="compositionally biased region" description="Low complexity" evidence="2">
    <location>
        <begin position="187"/>
        <end position="232"/>
    </location>
</feature>
<feature type="domain" description="AMMECR1" evidence="3">
    <location>
        <begin position="242"/>
        <end position="421"/>
    </location>
</feature>
<protein>
    <submittedName>
        <fullName evidence="4">AmmeMemoRadiSam system protein A</fullName>
    </submittedName>
</protein>
<dbReference type="NCBIfam" id="TIGR00296">
    <property type="entry name" value="TIGR00296 family protein"/>
    <property type="match status" value="1"/>
</dbReference>
<dbReference type="AlphaFoldDB" id="A0A937XCB3"/>
<dbReference type="InterPro" id="IPR036071">
    <property type="entry name" value="AMMECR1_dom_sf"/>
</dbReference>
<feature type="non-terminal residue" evidence="4">
    <location>
        <position position="1"/>
    </location>
</feature>
<dbReference type="CDD" id="cd07361">
    <property type="entry name" value="MEMO_like"/>
    <property type="match status" value="1"/>
</dbReference>
<dbReference type="Pfam" id="PF01875">
    <property type="entry name" value="Memo"/>
    <property type="match status" value="1"/>
</dbReference>
<dbReference type="EMBL" id="VGIY01000335">
    <property type="protein sequence ID" value="MBM3318364.1"/>
    <property type="molecule type" value="Genomic_DNA"/>
</dbReference>
<sequence length="421" mass="45314">REHCLEIQLPFLQQVLRHPFRIVPILVSQATQEDWREIAIALARHLDEQTLVVVSSDFTHYGPRFGYTPFETDEDANLRRLDRGALEPILDLDAGGFAAYKARTDISVCGAHPIGILIEVLLRPELQARWGGAPAGRVLDYYRSADLLGDFEDSVSYAAVAFFRPGDLLPGPVWPPLLAGLEPPVSPTGETRAEAPAARPAAAPSAAPSGAPSRAGETAPSGPAEASPGAATDVSAELLNEAERRFLLDLARRTLLETTAGRPAPRAADFPAGVSAEKMLAPTGVFVTLHERGALRGCIGHIFPQEPLAQAVISNAVSAAFHDPRFAPVTAEEIPRLHLEISVLTPPRAVSGPEAIVVGRHGVLLERGGRRAVFLPQVAPEQGWDRETMLGHLAVKAGLPRDAWRQGASFQVFEAFVFEED</sequence>
<dbReference type="PANTHER" id="PTHR11060">
    <property type="entry name" value="PROTEIN MEMO1"/>
    <property type="match status" value="1"/>
</dbReference>
<evidence type="ECO:0000313" key="4">
    <source>
        <dbReference type="EMBL" id="MBM3318364.1"/>
    </source>
</evidence>
<comment type="similarity">
    <text evidence="1">Belongs to the MEMO1 family.</text>
</comment>
<evidence type="ECO:0000256" key="1">
    <source>
        <dbReference type="ARBA" id="ARBA00006315"/>
    </source>
</evidence>
<dbReference type="InterPro" id="IPR027623">
    <property type="entry name" value="AmmeMemoSam_A"/>
</dbReference>
<feature type="region of interest" description="Disordered" evidence="2">
    <location>
        <begin position="184"/>
        <end position="232"/>
    </location>
</feature>
<dbReference type="InterPro" id="IPR027485">
    <property type="entry name" value="AMMECR1_N"/>
</dbReference>
<dbReference type="Gene3D" id="3.30.700.20">
    <property type="entry name" value="Hypothetical protein ph0010, domain 1"/>
    <property type="match status" value="1"/>
</dbReference>
<dbReference type="Proteomes" id="UP000748308">
    <property type="component" value="Unassembled WGS sequence"/>
</dbReference>
<evidence type="ECO:0000259" key="3">
    <source>
        <dbReference type="PROSITE" id="PS51112"/>
    </source>
</evidence>
<dbReference type="InterPro" id="IPR002737">
    <property type="entry name" value="MEMO1_fam"/>
</dbReference>
<organism evidence="4 5">
    <name type="scientific">Eiseniibacteriota bacterium</name>
    <dbReference type="NCBI Taxonomy" id="2212470"/>
    <lineage>
        <taxon>Bacteria</taxon>
        <taxon>Candidatus Eiseniibacteriota</taxon>
    </lineage>
</organism>
<dbReference type="Gene3D" id="3.30.1490.150">
    <property type="entry name" value="Hypothetical protein ph0010, domain 2"/>
    <property type="match status" value="1"/>
</dbReference>
<dbReference type="InterPro" id="IPR023473">
    <property type="entry name" value="AMMECR1"/>
</dbReference>
<proteinExistence type="inferred from homology"/>
<dbReference type="Pfam" id="PF01871">
    <property type="entry name" value="AMMECR1"/>
    <property type="match status" value="1"/>
</dbReference>
<reference evidence="4" key="1">
    <citation type="submission" date="2019-03" db="EMBL/GenBank/DDBJ databases">
        <title>Lake Tanganyika Metagenome-Assembled Genomes (MAGs).</title>
        <authorList>
            <person name="Tran P."/>
        </authorList>
    </citation>
    <scope>NUCLEOTIDE SEQUENCE</scope>
    <source>
        <strain evidence="4">M_DeepCast_400m_m2_100</strain>
    </source>
</reference>
<evidence type="ECO:0000256" key="2">
    <source>
        <dbReference type="SAM" id="MobiDB-lite"/>
    </source>
</evidence>
<dbReference type="PROSITE" id="PS51112">
    <property type="entry name" value="AMMECR1"/>
    <property type="match status" value="1"/>
</dbReference>
<dbReference type="SUPFAM" id="SSF143447">
    <property type="entry name" value="AMMECR1-like"/>
    <property type="match status" value="1"/>
</dbReference>
<name>A0A937XCB3_UNCEI</name>
<gene>
    <name evidence="4" type="primary">amrA</name>
    <name evidence="4" type="ORF">FJY75_10990</name>
</gene>
<accession>A0A937XCB3</accession>